<proteinExistence type="predicted"/>
<dbReference type="EMBL" id="JARTTN020000001">
    <property type="protein sequence ID" value="MEC6059761.1"/>
    <property type="molecule type" value="Genomic_DNA"/>
</dbReference>
<dbReference type="EMBL" id="PICB01000098">
    <property type="protein sequence ID" value="PLP48415.1"/>
    <property type="molecule type" value="Genomic_DNA"/>
</dbReference>
<feature type="transmembrane region" description="Helical" evidence="1">
    <location>
        <begin position="20"/>
        <end position="40"/>
    </location>
</feature>
<keyword evidence="1" id="KW-0472">Membrane</keyword>
<dbReference type="KEGG" id="kpk:A593_12655"/>
<feature type="transmembrane region" description="Helical" evidence="1">
    <location>
        <begin position="60"/>
        <end position="80"/>
    </location>
</feature>
<dbReference type="Proteomes" id="UP000516181">
    <property type="component" value="Chromosome"/>
</dbReference>
<dbReference type="EMBL" id="CP060807">
    <property type="protein sequence ID" value="QNP24451.1"/>
    <property type="molecule type" value="Genomic_DNA"/>
</dbReference>
<evidence type="ECO:0000313" key="3">
    <source>
        <dbReference type="EMBL" id="MEC6059761.1"/>
    </source>
</evidence>
<accession>A0A0B7GDC9</accession>
<dbReference type="NCBIfam" id="TIGR03940">
    <property type="entry name" value="PGA_PgaD"/>
    <property type="match status" value="1"/>
</dbReference>
<dbReference type="KEGG" id="kpe:KPK_5154"/>
<dbReference type="AlphaFoldDB" id="A0A0B7GDC9"/>
<dbReference type="GO" id="GO:0043709">
    <property type="term" value="P:cell adhesion involved in single-species biofilm formation"/>
    <property type="evidence" value="ECO:0007669"/>
    <property type="project" value="InterPro"/>
</dbReference>
<evidence type="ECO:0000313" key="5">
    <source>
        <dbReference type="EMBL" id="PLP48415.1"/>
    </source>
</evidence>
<reference evidence="7 8" key="1">
    <citation type="submission" date="2017-11" db="EMBL/GenBank/DDBJ databases">
        <authorList>
            <person name="Han C.G."/>
        </authorList>
    </citation>
    <scope>NUCLEOTIDE SEQUENCE [LARGE SCALE GENOMIC DNA]</scope>
    <source>
        <strain evidence="5 8">A5</strain>
        <strain evidence="4 7">A8</strain>
    </source>
</reference>
<reference evidence="7 8" key="2">
    <citation type="submission" date="2018-01" db="EMBL/GenBank/DDBJ databases">
        <title>Genomic study of Klebsiella pneumoniae.</title>
        <authorList>
            <person name="Yang Y."/>
            <person name="Bicalho R."/>
        </authorList>
    </citation>
    <scope>NUCLEOTIDE SEQUENCE [LARGE SCALE GENOMIC DNA]</scope>
    <source>
        <strain evidence="5 8">A5</strain>
        <strain evidence="4 7">A8</strain>
    </source>
</reference>
<organism evidence="5 8">
    <name type="scientific">Klebsiella variicola</name>
    <dbReference type="NCBI Taxonomy" id="244366"/>
    <lineage>
        <taxon>Bacteria</taxon>
        <taxon>Pseudomonadati</taxon>
        <taxon>Pseudomonadota</taxon>
        <taxon>Gammaproteobacteria</taxon>
        <taxon>Enterobacterales</taxon>
        <taxon>Enterobacteriaceae</taxon>
        <taxon>Klebsiella/Raoultella group</taxon>
        <taxon>Klebsiella</taxon>
        <taxon>Klebsiella pneumoniae complex</taxon>
    </lineage>
</organism>
<dbReference type="Proteomes" id="UP000234473">
    <property type="component" value="Unassembled WGS sequence"/>
</dbReference>
<dbReference type="GeneID" id="93275480"/>
<sequence length="149" mass="17216">MNENTLILTEHRVLPRLVDAGLTLLAWLGFLFFLYANLLMQFIAPPSPRWESLMASLNTALVYLLIAALNGWLLILWYHYNRRRARTRHHTAVLTLRHDELASSFNVAPQIISEMSRYNLLTVYHDQIGQIIDLKSHALPPPQEESDRA</sequence>
<dbReference type="Proteomes" id="UP001176846">
    <property type="component" value="Unassembled WGS sequence"/>
</dbReference>
<accession>A0A378FPN1</accession>
<dbReference type="NCBIfam" id="NF011179">
    <property type="entry name" value="PRK14584.1"/>
    <property type="match status" value="1"/>
</dbReference>
<keyword evidence="1" id="KW-0812">Transmembrane</keyword>
<dbReference type="KEGG" id="kvq:SP68_16690"/>
<dbReference type="Proteomes" id="UP001060507">
    <property type="component" value="Unassembled WGS sequence"/>
</dbReference>
<evidence type="ECO:0000256" key="1">
    <source>
        <dbReference type="SAM" id="Phobius"/>
    </source>
</evidence>
<reference evidence="3" key="6">
    <citation type="submission" date="2024-01" db="EMBL/GenBank/DDBJ databases">
        <authorList>
            <person name="Macesic N."/>
        </authorList>
    </citation>
    <scope>NUCLEOTIDE SEQUENCE</scope>
    <source>
        <strain evidence="3">CPO071</strain>
    </source>
</reference>
<keyword evidence="1" id="KW-1133">Transmembrane helix</keyword>
<dbReference type="EMBL" id="BQTA01000010">
    <property type="protein sequence ID" value="GKJ97238.1"/>
    <property type="molecule type" value="Genomic_DNA"/>
</dbReference>
<dbReference type="Pfam" id="PF13994">
    <property type="entry name" value="PgaD"/>
    <property type="match status" value="1"/>
</dbReference>
<reference evidence="3" key="5">
    <citation type="journal article" date="2023" name="Nat. Commun.">
        <title>Genomic dissection of endemic carbapenem resistance reveals metallo-beta-lactamase dissemination through clonal, plasmid and integron transfer.</title>
        <authorList>
            <person name="Macesic N."/>
            <person name="Hawkey J."/>
            <person name="Vezina B."/>
            <person name="Wisniewski J.A."/>
            <person name="Cottingham H."/>
            <person name="Blakeway L.V."/>
            <person name="Harshegyi T."/>
            <person name="Pragastis K."/>
            <person name="Badoordeen G.Z."/>
            <person name="Dennison A."/>
            <person name="Spelman D.W."/>
            <person name="Jenney A.W.J."/>
            <person name="Peleg A.Y."/>
        </authorList>
    </citation>
    <scope>NUCLEOTIDE SEQUENCE</scope>
    <source>
        <strain evidence="3">CPO071</strain>
    </source>
</reference>
<dbReference type="InterPro" id="IPR023829">
    <property type="entry name" value="PGA_PgaD"/>
</dbReference>
<evidence type="ECO:0000313" key="4">
    <source>
        <dbReference type="EMBL" id="PLM96257.1"/>
    </source>
</evidence>
<evidence type="ECO:0000313" key="9">
    <source>
        <dbReference type="Proteomes" id="UP000516181"/>
    </source>
</evidence>
<reference evidence="2" key="4">
    <citation type="journal article" date="2022" name="J. Appl. Microbiol.">
        <title>PCR-based ORF typing of Klebsiella pneumoniae for rapid identification of global clones and transmission events.</title>
        <authorList>
            <person name="Nonogaki R."/>
            <person name="Iijima A."/>
            <person name="Kawamura K."/>
            <person name="Kayama S."/>
            <person name="Sugai M."/>
            <person name="Yagi T."/>
            <person name="Arakawa Y."/>
            <person name="Doi Y."/>
            <person name="Suzuki M."/>
        </authorList>
    </citation>
    <scope>NUCLEOTIDE SEQUENCE</scope>
    <source>
        <strain evidence="2">NUKP-37</strain>
    </source>
</reference>
<name>A0A0B7GDC9_KLEVA</name>
<protein>
    <submittedName>
        <fullName evidence="5">Poly-beta-1,6-N-acetyl-D-glucosamine biosynthesis protein PgaD</fullName>
    </submittedName>
</protein>
<dbReference type="EMBL" id="PIDP01000166">
    <property type="protein sequence ID" value="PLM96257.1"/>
    <property type="molecule type" value="Genomic_DNA"/>
</dbReference>
<evidence type="ECO:0000313" key="2">
    <source>
        <dbReference type="EMBL" id="GKJ97238.1"/>
    </source>
</evidence>
<dbReference type="RefSeq" id="WP_012543140.1">
    <property type="nucleotide sequence ID" value="NC_011283.1"/>
</dbReference>
<evidence type="ECO:0000313" key="7">
    <source>
        <dbReference type="Proteomes" id="UP000234412"/>
    </source>
</evidence>
<dbReference type="Proteomes" id="UP000234412">
    <property type="component" value="Unassembled WGS sequence"/>
</dbReference>
<evidence type="ECO:0000313" key="6">
    <source>
        <dbReference type="EMBL" id="QNP24451.1"/>
    </source>
</evidence>
<evidence type="ECO:0000313" key="8">
    <source>
        <dbReference type="Proteomes" id="UP000234473"/>
    </source>
</evidence>
<gene>
    <name evidence="2" type="primary">pgaD</name>
    <name evidence="5" type="ORF">CWM98_03620</name>
    <name evidence="4" type="ORF">CWN47_07745</name>
    <name evidence="6" type="ORF">IAP99_24330</name>
    <name evidence="2" type="ORF">NUKP37_34290</name>
    <name evidence="3" type="ORF">QAB22_025040</name>
</gene>
<reference evidence="6 9" key="3">
    <citation type="submission" date="2020-08" db="EMBL/GenBank/DDBJ databases">
        <title>Complete genome sequence of Klebsiella pneumoniae KP2757.</title>
        <authorList>
            <person name="Zhang X."/>
        </authorList>
    </citation>
    <scope>NUCLEOTIDE SEQUENCE [LARGE SCALE GENOMIC DNA]</scope>
    <source>
        <strain evidence="6 9">KP2757</strain>
    </source>
</reference>